<feature type="transmembrane region" description="Helical" evidence="1">
    <location>
        <begin position="83"/>
        <end position="105"/>
    </location>
</feature>
<sequence length="215" mass="24058">MYQTETDQVLITVLLIYLGVIFFALIIGLASYLFKSIGMYTMGKRKGIQNAWLAFIPYGRTYFLGELSGPIHLKRKTITNPGIWLILVPIISSVISSIFMGLFYASFFAKMIGMTSALSNHASEEAVLRSLFGGPGGFFMIMALILFVLASIFLTAVQNVLIVLINKQIYAQYTEDNMAIVHTILGLFIPLYTSIYFFVIRNNEPIFIQKGGEGY</sequence>
<keyword evidence="3" id="KW-1185">Reference proteome</keyword>
<feature type="transmembrane region" description="Helical" evidence="1">
    <location>
        <begin position="138"/>
        <end position="165"/>
    </location>
</feature>
<protein>
    <submittedName>
        <fullName evidence="2">Uncharacterized protein</fullName>
    </submittedName>
</protein>
<accession>A0ABT1E9T5</accession>
<name>A0ABT1E9T5_9FIRM</name>
<gene>
    <name evidence="2" type="ORF">NK125_08095</name>
</gene>
<evidence type="ECO:0000313" key="2">
    <source>
        <dbReference type="EMBL" id="MCP1102369.1"/>
    </source>
</evidence>
<dbReference type="EMBL" id="JAMZFW010000010">
    <property type="protein sequence ID" value="MCP1102369.1"/>
    <property type="molecule type" value="Genomic_DNA"/>
</dbReference>
<organism evidence="2 3">
    <name type="scientific">Aequitasia blattaphilus</name>
    <dbReference type="NCBI Taxonomy" id="2949332"/>
    <lineage>
        <taxon>Bacteria</taxon>
        <taxon>Bacillati</taxon>
        <taxon>Bacillota</taxon>
        <taxon>Clostridia</taxon>
        <taxon>Lachnospirales</taxon>
        <taxon>Lachnospiraceae</taxon>
        <taxon>Aequitasia</taxon>
    </lineage>
</organism>
<proteinExistence type="predicted"/>
<dbReference type="Proteomes" id="UP001523566">
    <property type="component" value="Unassembled WGS sequence"/>
</dbReference>
<comment type="caution">
    <text evidence="2">The sequence shown here is derived from an EMBL/GenBank/DDBJ whole genome shotgun (WGS) entry which is preliminary data.</text>
</comment>
<feature type="transmembrane region" description="Helical" evidence="1">
    <location>
        <begin position="12"/>
        <end position="34"/>
    </location>
</feature>
<keyword evidence="1" id="KW-0812">Transmembrane</keyword>
<evidence type="ECO:0000313" key="3">
    <source>
        <dbReference type="Proteomes" id="UP001523566"/>
    </source>
</evidence>
<evidence type="ECO:0000256" key="1">
    <source>
        <dbReference type="SAM" id="Phobius"/>
    </source>
</evidence>
<keyword evidence="1" id="KW-0472">Membrane</keyword>
<dbReference type="RefSeq" id="WP_262066156.1">
    <property type="nucleotide sequence ID" value="NZ_JAMXOD010000010.1"/>
</dbReference>
<keyword evidence="1" id="KW-1133">Transmembrane helix</keyword>
<feature type="transmembrane region" description="Helical" evidence="1">
    <location>
        <begin position="177"/>
        <end position="199"/>
    </location>
</feature>
<reference evidence="2 3" key="1">
    <citation type="journal article" date="2022" name="Genome Biol. Evol.">
        <title>Host diet, physiology and behaviors set the stage for Lachnospiraceae cladogenesis.</title>
        <authorList>
            <person name="Vera-Ponce De Leon A."/>
            <person name="Schneider M."/>
            <person name="Jahnes B.C."/>
            <person name="Sadowski V."/>
            <person name="Camuy-Velez L.A."/>
            <person name="Duan J."/>
            <person name="Sabree Z.L."/>
        </authorList>
    </citation>
    <scope>NUCLEOTIDE SEQUENCE [LARGE SCALE GENOMIC DNA]</scope>
    <source>
        <strain evidence="2 3">PAL113</strain>
    </source>
</reference>